<sequence>MPDEHLHLTVPDVEKCAKRHGLPHMVEPFEQAFWRHAQRLSALPGDRSEAALALAPDAVSMMLVIATVDHASLALAVLSFLIVLPVLSMWLASRARTLDATMNLWFSRVQRSQSDRDVPCVCAERGKPKRDDG</sequence>
<reference evidence="2" key="1">
    <citation type="submission" date="2023-10" db="EMBL/GenBank/DDBJ databases">
        <authorList>
            <person name="Chen Y."/>
            <person name="Shah S."/>
            <person name="Dougan E. K."/>
            <person name="Thang M."/>
            <person name="Chan C."/>
        </authorList>
    </citation>
    <scope>NUCLEOTIDE SEQUENCE [LARGE SCALE GENOMIC DNA]</scope>
</reference>
<evidence type="ECO:0000256" key="1">
    <source>
        <dbReference type="SAM" id="Phobius"/>
    </source>
</evidence>
<proteinExistence type="predicted"/>
<dbReference type="EMBL" id="CAUYUJ010009138">
    <property type="protein sequence ID" value="CAK0825977.1"/>
    <property type="molecule type" value="Genomic_DNA"/>
</dbReference>
<keyword evidence="1" id="KW-0472">Membrane</keyword>
<name>A0ABN9S2J4_9DINO</name>
<evidence type="ECO:0000313" key="2">
    <source>
        <dbReference type="EMBL" id="CAK0825977.1"/>
    </source>
</evidence>
<keyword evidence="3" id="KW-1185">Reference proteome</keyword>
<organism evidence="2 3">
    <name type="scientific">Prorocentrum cordatum</name>
    <dbReference type="NCBI Taxonomy" id="2364126"/>
    <lineage>
        <taxon>Eukaryota</taxon>
        <taxon>Sar</taxon>
        <taxon>Alveolata</taxon>
        <taxon>Dinophyceae</taxon>
        <taxon>Prorocentrales</taxon>
        <taxon>Prorocentraceae</taxon>
        <taxon>Prorocentrum</taxon>
    </lineage>
</organism>
<keyword evidence="1" id="KW-1133">Transmembrane helix</keyword>
<gene>
    <name evidence="2" type="ORF">PCOR1329_LOCUS25953</name>
</gene>
<accession>A0ABN9S2J4</accession>
<feature type="transmembrane region" description="Helical" evidence="1">
    <location>
        <begin position="71"/>
        <end position="92"/>
    </location>
</feature>
<comment type="caution">
    <text evidence="2">The sequence shown here is derived from an EMBL/GenBank/DDBJ whole genome shotgun (WGS) entry which is preliminary data.</text>
</comment>
<evidence type="ECO:0000313" key="3">
    <source>
        <dbReference type="Proteomes" id="UP001189429"/>
    </source>
</evidence>
<keyword evidence="1" id="KW-0812">Transmembrane</keyword>
<dbReference type="Proteomes" id="UP001189429">
    <property type="component" value="Unassembled WGS sequence"/>
</dbReference>
<protein>
    <submittedName>
        <fullName evidence="2">Uncharacterized protein</fullName>
    </submittedName>
</protein>